<dbReference type="AlphaFoldDB" id="A0A7J6VCN4"/>
<evidence type="ECO:0000313" key="2">
    <source>
        <dbReference type="Proteomes" id="UP000554482"/>
    </source>
</evidence>
<accession>A0A7J6VCN4</accession>
<reference evidence="1 2" key="1">
    <citation type="submission" date="2020-06" db="EMBL/GenBank/DDBJ databases">
        <title>Transcriptomic and genomic resources for Thalictrum thalictroides and T. hernandezii: Facilitating candidate gene discovery in an emerging model plant lineage.</title>
        <authorList>
            <person name="Arias T."/>
            <person name="Riano-Pachon D.M."/>
            <person name="Di Stilio V.S."/>
        </authorList>
    </citation>
    <scope>NUCLEOTIDE SEQUENCE [LARGE SCALE GENOMIC DNA]</scope>
    <source>
        <strain evidence="2">cv. WT478/WT964</strain>
        <tissue evidence="1">Leaves</tissue>
    </source>
</reference>
<dbReference type="Proteomes" id="UP000554482">
    <property type="component" value="Unassembled WGS sequence"/>
</dbReference>
<evidence type="ECO:0000313" key="1">
    <source>
        <dbReference type="EMBL" id="KAF5182874.1"/>
    </source>
</evidence>
<sequence>MCLSAKISFYEVNETVAPLELSLFILDECGDISHNQFPVCAKSRNGAMLYTKPVLLDHDHCEDG</sequence>
<organism evidence="1 2">
    <name type="scientific">Thalictrum thalictroides</name>
    <name type="common">Rue-anemone</name>
    <name type="synonym">Anemone thalictroides</name>
    <dbReference type="NCBI Taxonomy" id="46969"/>
    <lineage>
        <taxon>Eukaryota</taxon>
        <taxon>Viridiplantae</taxon>
        <taxon>Streptophyta</taxon>
        <taxon>Embryophyta</taxon>
        <taxon>Tracheophyta</taxon>
        <taxon>Spermatophyta</taxon>
        <taxon>Magnoliopsida</taxon>
        <taxon>Ranunculales</taxon>
        <taxon>Ranunculaceae</taxon>
        <taxon>Thalictroideae</taxon>
        <taxon>Thalictrum</taxon>
    </lineage>
</organism>
<protein>
    <submittedName>
        <fullName evidence="1">Uncharacterized protein</fullName>
    </submittedName>
</protein>
<name>A0A7J6VCN4_THATH</name>
<proteinExistence type="predicted"/>
<keyword evidence="2" id="KW-1185">Reference proteome</keyword>
<comment type="caution">
    <text evidence="1">The sequence shown here is derived from an EMBL/GenBank/DDBJ whole genome shotgun (WGS) entry which is preliminary data.</text>
</comment>
<dbReference type="EMBL" id="JABWDY010034200">
    <property type="protein sequence ID" value="KAF5182874.1"/>
    <property type="molecule type" value="Genomic_DNA"/>
</dbReference>
<gene>
    <name evidence="1" type="ORF">FRX31_027540</name>
</gene>